<feature type="compositionally biased region" description="Basic and acidic residues" evidence="12">
    <location>
        <begin position="14"/>
        <end position="29"/>
    </location>
</feature>
<dbReference type="EC" id="2.1.1.77" evidence="3"/>
<dbReference type="InterPro" id="IPR000682">
    <property type="entry name" value="PCMT"/>
</dbReference>
<evidence type="ECO:0000313" key="14">
    <source>
        <dbReference type="Proteomes" id="UP000301309"/>
    </source>
</evidence>
<comment type="subcellular location">
    <subcellularLocation>
        <location evidence="1">Cytoplasm</location>
    </subcellularLocation>
</comment>
<evidence type="ECO:0000256" key="2">
    <source>
        <dbReference type="ARBA" id="ARBA00005369"/>
    </source>
</evidence>
<evidence type="ECO:0000256" key="10">
    <source>
        <dbReference type="ARBA" id="ARBA00031323"/>
    </source>
</evidence>
<dbReference type="EMBL" id="BJHW01000001">
    <property type="protein sequence ID" value="GDY53675.1"/>
    <property type="molecule type" value="Genomic_DNA"/>
</dbReference>
<keyword evidence="5" id="KW-0963">Cytoplasm</keyword>
<evidence type="ECO:0000256" key="5">
    <source>
        <dbReference type="ARBA" id="ARBA00022490"/>
    </source>
</evidence>
<gene>
    <name evidence="13" type="ORF">SVIO_042980</name>
</gene>
<dbReference type="InterPro" id="IPR029063">
    <property type="entry name" value="SAM-dependent_MTases_sf"/>
</dbReference>
<dbReference type="SUPFAM" id="SSF53335">
    <property type="entry name" value="S-adenosyl-L-methionine-dependent methyltransferases"/>
    <property type="match status" value="1"/>
</dbReference>
<keyword evidence="8" id="KW-0949">S-adenosyl-L-methionine</keyword>
<evidence type="ECO:0000256" key="3">
    <source>
        <dbReference type="ARBA" id="ARBA00011890"/>
    </source>
</evidence>
<dbReference type="GO" id="GO:0005737">
    <property type="term" value="C:cytoplasm"/>
    <property type="evidence" value="ECO:0007669"/>
    <property type="project" value="UniProtKB-SubCell"/>
</dbReference>
<sequence length="396" mass="41758">MGSTGESTRSAPDAAERMARRKPAGREADGCAEEAAALRTGLVREIVAGGGLTDPAWRAAFEEVPRHLFVPYYYEAGDATAAAAPPGAKTAGAAGTAGAVEAAEAGEVDAAHGTVGYARLWRDDPHPLRRARWLAGAYADAPLATRVRDGELITSSSQPSLMARMLQALQVRDGDRVLEIGAGTGYNAALLAHRLGDAHVTTLDLDPEITEAARNHLAAAGLRPAVVTGDGARGCPLHAPYDRIIATCAVASIPSAWLGQCRPDALILTPLATGLIALRVADARHAEGRFLAIPAYFVPLRGSGPPPRVPTHGLPSRPLLDDSFRFLLNVAAGHMEPVEALALWEHEGRPGRERYGVTVRGERQWAWLDDPEGAYGWPLGPPGRLEPFRGLSPGAP</sequence>
<evidence type="ECO:0000256" key="8">
    <source>
        <dbReference type="ARBA" id="ARBA00022691"/>
    </source>
</evidence>
<organism evidence="13 14">
    <name type="scientific">Streptomyces violaceusniger</name>
    <dbReference type="NCBI Taxonomy" id="68280"/>
    <lineage>
        <taxon>Bacteria</taxon>
        <taxon>Bacillati</taxon>
        <taxon>Actinomycetota</taxon>
        <taxon>Actinomycetes</taxon>
        <taxon>Kitasatosporales</taxon>
        <taxon>Streptomycetaceae</taxon>
        <taxon>Streptomyces</taxon>
        <taxon>Streptomyces violaceusniger group</taxon>
    </lineage>
</organism>
<evidence type="ECO:0000256" key="6">
    <source>
        <dbReference type="ARBA" id="ARBA00022603"/>
    </source>
</evidence>
<evidence type="ECO:0000256" key="7">
    <source>
        <dbReference type="ARBA" id="ARBA00022679"/>
    </source>
</evidence>
<keyword evidence="7 13" id="KW-0808">Transferase</keyword>
<comment type="caution">
    <text evidence="13">The sequence shown here is derived from an EMBL/GenBank/DDBJ whole genome shotgun (WGS) entry which is preliminary data.</text>
</comment>
<evidence type="ECO:0000256" key="4">
    <source>
        <dbReference type="ARBA" id="ARBA00013346"/>
    </source>
</evidence>
<dbReference type="Pfam" id="PF01135">
    <property type="entry name" value="PCMT"/>
    <property type="match status" value="1"/>
</dbReference>
<keyword evidence="6 13" id="KW-0489">Methyltransferase</keyword>
<evidence type="ECO:0000256" key="12">
    <source>
        <dbReference type="SAM" id="MobiDB-lite"/>
    </source>
</evidence>
<dbReference type="GO" id="GO:0032259">
    <property type="term" value="P:methylation"/>
    <property type="evidence" value="ECO:0007669"/>
    <property type="project" value="UniProtKB-KW"/>
</dbReference>
<dbReference type="PANTHER" id="PTHR11579">
    <property type="entry name" value="PROTEIN-L-ISOASPARTATE O-METHYLTRANSFERASE"/>
    <property type="match status" value="1"/>
</dbReference>
<accession>A0A4D4KXK5</accession>
<comment type="similarity">
    <text evidence="2">Belongs to the methyltransferase superfamily. L-isoaspartyl/D-aspartyl protein methyltransferase family.</text>
</comment>
<name>A0A4D4KXK5_STRVO</name>
<protein>
    <recommendedName>
        <fullName evidence="4">Protein-L-isoaspartate O-methyltransferase</fullName>
        <ecNumber evidence="3">2.1.1.77</ecNumber>
    </recommendedName>
    <alternativeName>
        <fullName evidence="11">L-isoaspartyl protein carboxyl methyltransferase</fullName>
    </alternativeName>
    <alternativeName>
        <fullName evidence="9">Protein L-isoaspartyl methyltransferase</fullName>
    </alternativeName>
    <alternativeName>
        <fullName evidence="10">Protein-beta-aspartate methyltransferase</fullName>
    </alternativeName>
</protein>
<dbReference type="Gene3D" id="3.40.50.150">
    <property type="entry name" value="Vaccinia Virus protein VP39"/>
    <property type="match status" value="1"/>
</dbReference>
<dbReference type="CDD" id="cd02440">
    <property type="entry name" value="AdoMet_MTases"/>
    <property type="match status" value="1"/>
</dbReference>
<dbReference type="AlphaFoldDB" id="A0A4D4KXK5"/>
<dbReference type="GO" id="GO:0004719">
    <property type="term" value="F:protein-L-isoaspartate (D-aspartate) O-methyltransferase activity"/>
    <property type="evidence" value="ECO:0007669"/>
    <property type="project" value="UniProtKB-EC"/>
</dbReference>
<evidence type="ECO:0000313" key="13">
    <source>
        <dbReference type="EMBL" id="GDY53675.1"/>
    </source>
</evidence>
<feature type="compositionally biased region" description="Polar residues" evidence="12">
    <location>
        <begin position="1"/>
        <end position="10"/>
    </location>
</feature>
<feature type="region of interest" description="Disordered" evidence="12">
    <location>
        <begin position="1"/>
        <end position="29"/>
    </location>
</feature>
<reference evidence="13 14" key="1">
    <citation type="journal article" date="2020" name="Int. J. Syst. Evol. Microbiol.">
        <title>Reclassification of Streptomyces castelarensis and Streptomyces sporoclivatus as later heterotypic synonyms of Streptomyces antimycoticus.</title>
        <authorList>
            <person name="Komaki H."/>
            <person name="Tamura T."/>
        </authorList>
    </citation>
    <scope>NUCLEOTIDE SEQUENCE [LARGE SCALE GENOMIC DNA]</scope>
    <source>
        <strain evidence="13 14">NBRC 13459</strain>
    </source>
</reference>
<dbReference type="Proteomes" id="UP000301309">
    <property type="component" value="Unassembled WGS sequence"/>
</dbReference>
<evidence type="ECO:0000256" key="9">
    <source>
        <dbReference type="ARBA" id="ARBA00030757"/>
    </source>
</evidence>
<evidence type="ECO:0000256" key="11">
    <source>
        <dbReference type="ARBA" id="ARBA00031350"/>
    </source>
</evidence>
<dbReference type="PANTHER" id="PTHR11579:SF0">
    <property type="entry name" value="PROTEIN-L-ISOASPARTATE(D-ASPARTATE) O-METHYLTRANSFERASE"/>
    <property type="match status" value="1"/>
</dbReference>
<evidence type="ECO:0000256" key="1">
    <source>
        <dbReference type="ARBA" id="ARBA00004496"/>
    </source>
</evidence>
<keyword evidence="14" id="KW-1185">Reference proteome</keyword>
<proteinExistence type="inferred from homology"/>